<feature type="transmembrane region" description="Helical" evidence="1">
    <location>
        <begin position="363"/>
        <end position="382"/>
    </location>
</feature>
<feature type="transmembrane region" description="Helical" evidence="1">
    <location>
        <begin position="236"/>
        <end position="257"/>
    </location>
</feature>
<evidence type="ECO:0000313" key="2">
    <source>
        <dbReference type="EMBL" id="MEK8051946.1"/>
    </source>
</evidence>
<feature type="transmembrane region" description="Helical" evidence="1">
    <location>
        <begin position="277"/>
        <end position="300"/>
    </location>
</feature>
<keyword evidence="1" id="KW-0812">Transmembrane</keyword>
<evidence type="ECO:0000256" key="1">
    <source>
        <dbReference type="SAM" id="Phobius"/>
    </source>
</evidence>
<gene>
    <name evidence="2" type="ORF">AACH10_16965</name>
</gene>
<comment type="caution">
    <text evidence="2">The sequence shown here is derived from an EMBL/GenBank/DDBJ whole genome shotgun (WGS) entry which is preliminary data.</text>
</comment>
<evidence type="ECO:0000313" key="3">
    <source>
        <dbReference type="Proteomes" id="UP001365405"/>
    </source>
</evidence>
<dbReference type="Pfam" id="PF12679">
    <property type="entry name" value="ABC2_membrane_2"/>
    <property type="match status" value="1"/>
</dbReference>
<accession>A0ABU9CM12</accession>
<dbReference type="Proteomes" id="UP001365405">
    <property type="component" value="Unassembled WGS sequence"/>
</dbReference>
<dbReference type="RefSeq" id="WP_341411641.1">
    <property type="nucleotide sequence ID" value="NZ_JBBUTH010000008.1"/>
</dbReference>
<sequence length="389" mass="41574">MTAMLRQLLQVLKKEVVDALRDRRTIAVMLLSSVAIGPVMLLGLSALVAELETQARARTLMAVGIDHAPTLANYAARQGYTLEPAPADHERALARRDLGLAVLVLPPDFEAALLAGRAPQLVLKTASGNTRAQSSASQWQQLLAGFQQEQAMLRLVWRGVPPAVLQVIQTDEQDMADARQRSAQFTRMLPMFILMAVVYGAFHTALDSTAGERERGSLEPLLMTPASRAALVLGKWGAVALLAMGVAVLSCLSFLPGQWLLRSEMLAASFQFGPREAALFLALLLPLAALMAAAMMALALRSRSVKEAQASGTVLVLACSFAPMVPLFSLGGEAPWHLWVPALAQSTLMQRVLSGEAIAALDLLQPLAVAAALTLACLAHLVRQLGRVS</sequence>
<feature type="transmembrane region" description="Helical" evidence="1">
    <location>
        <begin position="312"/>
        <end position="331"/>
    </location>
</feature>
<keyword evidence="1" id="KW-1133">Transmembrane helix</keyword>
<keyword evidence="3" id="KW-1185">Reference proteome</keyword>
<keyword evidence="1" id="KW-0472">Membrane</keyword>
<reference evidence="2 3" key="1">
    <citation type="submission" date="2024-04" db="EMBL/GenBank/DDBJ databases">
        <title>Novel species of the genus Ideonella isolated from streams.</title>
        <authorList>
            <person name="Lu H."/>
        </authorList>
    </citation>
    <scope>NUCLEOTIDE SEQUENCE [LARGE SCALE GENOMIC DNA]</scope>
    <source>
        <strain evidence="2 3">DXS22W</strain>
    </source>
</reference>
<feature type="transmembrane region" description="Helical" evidence="1">
    <location>
        <begin position="26"/>
        <end position="49"/>
    </location>
</feature>
<dbReference type="EMBL" id="JBBUTH010000008">
    <property type="protein sequence ID" value="MEK8051946.1"/>
    <property type="molecule type" value="Genomic_DNA"/>
</dbReference>
<dbReference type="PANTHER" id="PTHR43471:SF3">
    <property type="entry name" value="ABC TRANSPORTER PERMEASE PROTEIN NATB"/>
    <property type="match status" value="1"/>
</dbReference>
<dbReference type="PANTHER" id="PTHR43471">
    <property type="entry name" value="ABC TRANSPORTER PERMEASE"/>
    <property type="match status" value="1"/>
</dbReference>
<name>A0ABU9CM12_9BURK</name>
<protein>
    <submittedName>
        <fullName evidence="2">ABC transporter permease subunit</fullName>
    </submittedName>
</protein>
<proteinExistence type="predicted"/>
<organism evidence="2 3">
    <name type="scientific">Pseudaquabacterium inlustre</name>
    <dbReference type="NCBI Taxonomy" id="2984192"/>
    <lineage>
        <taxon>Bacteria</taxon>
        <taxon>Pseudomonadati</taxon>
        <taxon>Pseudomonadota</taxon>
        <taxon>Betaproteobacteria</taxon>
        <taxon>Burkholderiales</taxon>
        <taxon>Sphaerotilaceae</taxon>
        <taxon>Pseudaquabacterium</taxon>
    </lineage>
</organism>